<dbReference type="OrthoDB" id="660167at2"/>
<evidence type="ECO:0000256" key="1">
    <source>
        <dbReference type="SAM" id="SignalP"/>
    </source>
</evidence>
<feature type="chain" id="PRO_5002428708" description="Surface glycan-binding protein B xyloglucan binding domain-containing protein" evidence="1">
    <location>
        <begin position="25"/>
        <end position="464"/>
    </location>
</feature>
<reference evidence="3 4" key="1">
    <citation type="journal article" date="2015" name="Microbes Environ.">
        <title>Distribution and evolution of nitrogen fixation genes in the phylum bacteroidetes.</title>
        <authorList>
            <person name="Inoue J."/>
            <person name="Oshima K."/>
            <person name="Suda W."/>
            <person name="Sakamoto M."/>
            <person name="Iino T."/>
            <person name="Noda S."/>
            <person name="Hongoh Y."/>
            <person name="Hattori M."/>
            <person name="Ohkuma M."/>
        </authorList>
    </citation>
    <scope>NUCLEOTIDE SEQUENCE [LARGE SCALE GENOMIC DNA]</scope>
    <source>
        <strain evidence="3">JCM 15548</strain>
    </source>
</reference>
<dbReference type="Gene3D" id="2.60.40.10">
    <property type="entry name" value="Immunoglobulins"/>
    <property type="match status" value="2"/>
</dbReference>
<dbReference type="InterPro" id="IPR040475">
    <property type="entry name" value="SGBP_B_XBD"/>
</dbReference>
<dbReference type="InterPro" id="IPR013783">
    <property type="entry name" value="Ig-like_fold"/>
</dbReference>
<accession>A0A0E9M160</accession>
<comment type="caution">
    <text evidence="3">The sequence shown here is derived from an EMBL/GenBank/DDBJ whole genome shotgun (WGS) entry which is preliminary data.</text>
</comment>
<sequence length="464" mass="51180">MKIKLNIWLLLGVLLMAAAFSGCDDDDEELNNDPIVVNSVFLQDAESTVPDRPVDFIRLGQVLRLEGSGFTGIRRVFVNGYNTYFNPVYVTDNSMLLQVSRDTPTSEAEEDVRNTIRLVKTGTEKVIPLEIRAAAPSVSRISHTMPLPGESITIYGSGLVEIEKVVFPGDVEVTEGIESDEDGKFVTVTVPDGVSDEGGSLFVLGANGGAYSPAYFNFKGGVILDFDGRGQQGFWSWSETGTMINAEDLESEVIGTGNVSQGNYVAHRPARLESFNPAANRRSEVWTAGNDVDDWRGQLTPYIPATTPVNQVAFQFDVYVPEPWGGTGFLKILLMNNYNGGEWTGFVYNYLPWIVNKEVVPFETTGWTTVTVPFSQFYGFSSTETDFTFEDVLAAREAATYKNFGFFFENSDVTLSNVSGNAADSEVVIESAVFDKNVYTDNWRIVSLERPVYSDFPEEEAAAE</sequence>
<gene>
    <name evidence="3" type="ORF">JCM15548_13175</name>
</gene>
<protein>
    <recommendedName>
        <fullName evidence="2">Surface glycan-binding protein B xyloglucan binding domain-containing protein</fullName>
    </recommendedName>
</protein>
<organism evidence="3 4">
    <name type="scientific">Geofilum rubicundum JCM 15548</name>
    <dbReference type="NCBI Taxonomy" id="1236989"/>
    <lineage>
        <taxon>Bacteria</taxon>
        <taxon>Pseudomonadati</taxon>
        <taxon>Bacteroidota</taxon>
        <taxon>Bacteroidia</taxon>
        <taxon>Marinilabiliales</taxon>
        <taxon>Marinilabiliaceae</taxon>
        <taxon>Geofilum</taxon>
    </lineage>
</organism>
<proteinExistence type="predicted"/>
<feature type="signal peptide" evidence="1">
    <location>
        <begin position="1"/>
        <end position="24"/>
    </location>
</feature>
<dbReference type="EMBL" id="BAZW01000032">
    <property type="protein sequence ID" value="GAO30860.1"/>
    <property type="molecule type" value="Genomic_DNA"/>
</dbReference>
<dbReference type="Proteomes" id="UP000032900">
    <property type="component" value="Unassembled WGS sequence"/>
</dbReference>
<evidence type="ECO:0000313" key="4">
    <source>
        <dbReference type="Proteomes" id="UP000032900"/>
    </source>
</evidence>
<name>A0A0E9M160_9BACT</name>
<feature type="domain" description="Surface glycan-binding protein B xyloglucan binding" evidence="2">
    <location>
        <begin position="216"/>
        <end position="446"/>
    </location>
</feature>
<dbReference type="RefSeq" id="WP_062126322.1">
    <property type="nucleotide sequence ID" value="NZ_BAZW01000032.1"/>
</dbReference>
<evidence type="ECO:0000259" key="2">
    <source>
        <dbReference type="Pfam" id="PF18329"/>
    </source>
</evidence>
<keyword evidence="4" id="KW-1185">Reference proteome</keyword>
<dbReference type="GO" id="GO:0030247">
    <property type="term" value="F:polysaccharide binding"/>
    <property type="evidence" value="ECO:0007669"/>
    <property type="project" value="InterPro"/>
</dbReference>
<dbReference type="STRING" id="1236989.JCM15548_13175"/>
<dbReference type="Pfam" id="PF18329">
    <property type="entry name" value="SGBP_B_XBD"/>
    <property type="match status" value="1"/>
</dbReference>
<dbReference type="PROSITE" id="PS51257">
    <property type="entry name" value="PROKAR_LIPOPROTEIN"/>
    <property type="match status" value="1"/>
</dbReference>
<keyword evidence="1" id="KW-0732">Signal</keyword>
<dbReference type="AlphaFoldDB" id="A0A0E9M160"/>
<evidence type="ECO:0000313" key="3">
    <source>
        <dbReference type="EMBL" id="GAO30860.1"/>
    </source>
</evidence>